<dbReference type="InterPro" id="IPR003594">
    <property type="entry name" value="HATPase_dom"/>
</dbReference>
<dbReference type="InterPro" id="IPR011495">
    <property type="entry name" value="Sig_transdc_His_kin_sub2_dim/P"/>
</dbReference>
<organism evidence="9">
    <name type="scientific">bioreactor metagenome</name>
    <dbReference type="NCBI Taxonomy" id="1076179"/>
    <lineage>
        <taxon>unclassified sequences</taxon>
        <taxon>metagenomes</taxon>
        <taxon>ecological metagenomes</taxon>
    </lineage>
</organism>
<evidence type="ECO:0000256" key="5">
    <source>
        <dbReference type="ARBA" id="ARBA00022741"/>
    </source>
</evidence>
<evidence type="ECO:0000259" key="8">
    <source>
        <dbReference type="PROSITE" id="PS50109"/>
    </source>
</evidence>
<dbReference type="GO" id="GO:0004673">
    <property type="term" value="F:protein histidine kinase activity"/>
    <property type="evidence" value="ECO:0007669"/>
    <property type="project" value="UniProtKB-EC"/>
</dbReference>
<name>A0A644X5W2_9ZZZZ</name>
<dbReference type="InterPro" id="IPR011102">
    <property type="entry name" value="Sig_transdc_His_kinase_HWE"/>
</dbReference>
<dbReference type="InterPro" id="IPR036890">
    <property type="entry name" value="HATPase_C_sf"/>
</dbReference>
<keyword evidence="3" id="KW-0597">Phosphoprotein</keyword>
<comment type="caution">
    <text evidence="9">The sequence shown here is derived from an EMBL/GenBank/DDBJ whole genome shotgun (WGS) entry which is preliminary data.</text>
</comment>
<dbReference type="InterPro" id="IPR005467">
    <property type="entry name" value="His_kinase_dom"/>
</dbReference>
<dbReference type="Gene3D" id="3.30.565.10">
    <property type="entry name" value="Histidine kinase-like ATPase, C-terminal domain"/>
    <property type="match status" value="1"/>
</dbReference>
<evidence type="ECO:0000256" key="1">
    <source>
        <dbReference type="ARBA" id="ARBA00000085"/>
    </source>
</evidence>
<evidence type="ECO:0000313" key="9">
    <source>
        <dbReference type="EMBL" id="MPM11201.1"/>
    </source>
</evidence>
<dbReference type="Pfam" id="PF07568">
    <property type="entry name" value="HisKA_2"/>
    <property type="match status" value="1"/>
</dbReference>
<keyword evidence="7" id="KW-0067">ATP-binding</keyword>
<proteinExistence type="predicted"/>
<dbReference type="Gene3D" id="3.30.450.20">
    <property type="entry name" value="PAS domain"/>
    <property type="match status" value="1"/>
</dbReference>
<dbReference type="PANTHER" id="PTHR41523:SF8">
    <property type="entry name" value="ETHYLENE RESPONSE SENSOR PROTEIN"/>
    <property type="match status" value="1"/>
</dbReference>
<reference evidence="9" key="1">
    <citation type="submission" date="2019-08" db="EMBL/GenBank/DDBJ databases">
        <authorList>
            <person name="Kucharzyk K."/>
            <person name="Murdoch R.W."/>
            <person name="Higgins S."/>
            <person name="Loffler F."/>
        </authorList>
    </citation>
    <scope>NUCLEOTIDE SEQUENCE</scope>
</reference>
<dbReference type="EMBL" id="VSSQ01001797">
    <property type="protein sequence ID" value="MPM11201.1"/>
    <property type="molecule type" value="Genomic_DNA"/>
</dbReference>
<evidence type="ECO:0000256" key="2">
    <source>
        <dbReference type="ARBA" id="ARBA00012438"/>
    </source>
</evidence>
<comment type="catalytic activity">
    <reaction evidence="1">
        <text>ATP + protein L-histidine = ADP + protein N-phospho-L-histidine.</text>
        <dbReference type="EC" id="2.7.13.3"/>
    </reaction>
</comment>
<dbReference type="GO" id="GO:0005524">
    <property type="term" value="F:ATP binding"/>
    <property type="evidence" value="ECO:0007669"/>
    <property type="project" value="UniProtKB-KW"/>
</dbReference>
<dbReference type="PROSITE" id="PS50109">
    <property type="entry name" value="HIS_KIN"/>
    <property type="match status" value="1"/>
</dbReference>
<keyword evidence="5" id="KW-0547">Nucleotide-binding</keyword>
<evidence type="ECO:0000256" key="7">
    <source>
        <dbReference type="ARBA" id="ARBA00022840"/>
    </source>
</evidence>
<accession>A0A644X5W2</accession>
<dbReference type="SMART" id="SM00387">
    <property type="entry name" value="HATPase_c"/>
    <property type="match status" value="1"/>
</dbReference>
<keyword evidence="6" id="KW-0418">Kinase</keyword>
<dbReference type="EC" id="2.7.13.3" evidence="2"/>
<dbReference type="SUPFAM" id="SSF55874">
    <property type="entry name" value="ATPase domain of HSP90 chaperone/DNA topoisomerase II/histidine kinase"/>
    <property type="match status" value="1"/>
</dbReference>
<sequence length="256" mass="28350">MRQDAAPIRGAQNKIIGVIIREKDVYGEIARQRKFERLAKERDEQALRSLDMETGASDIRMREMHHRIKNNLQMIASIMNLQARRSENAEVRLAFAENTQRVLSIAAIHDMLCRDEEQGGIHLCLLLERICRDIYVISGDERAVGITVSGENMPVQPDTATSIALVVSELVSNALRHGYPDGRGGQIKIQVEKGPLYSTVTVSDDGVGYDLSQKSGGASLGLDIVRLTVKDKLRGDVHITSGTEGTCTSFSFKMQQ</sequence>
<feature type="domain" description="Histidine kinase" evidence="8">
    <location>
        <begin position="63"/>
        <end position="256"/>
    </location>
</feature>
<evidence type="ECO:0000256" key="3">
    <source>
        <dbReference type="ARBA" id="ARBA00022553"/>
    </source>
</evidence>
<dbReference type="Pfam" id="PF02518">
    <property type="entry name" value="HATPase_c"/>
    <property type="match status" value="1"/>
</dbReference>
<dbReference type="SMART" id="SM00911">
    <property type="entry name" value="HWE_HK"/>
    <property type="match status" value="1"/>
</dbReference>
<protein>
    <recommendedName>
        <fullName evidence="2">histidine kinase</fullName>
        <ecNumber evidence="2">2.7.13.3</ecNumber>
    </recommendedName>
</protein>
<dbReference type="AlphaFoldDB" id="A0A644X5W2"/>
<dbReference type="PANTHER" id="PTHR41523">
    <property type="entry name" value="TWO-COMPONENT SYSTEM SENSOR PROTEIN"/>
    <property type="match status" value="1"/>
</dbReference>
<evidence type="ECO:0000256" key="4">
    <source>
        <dbReference type="ARBA" id="ARBA00022679"/>
    </source>
</evidence>
<evidence type="ECO:0000256" key="6">
    <source>
        <dbReference type="ARBA" id="ARBA00022777"/>
    </source>
</evidence>
<keyword evidence="4" id="KW-0808">Transferase</keyword>
<gene>
    <name evidence="9" type="ORF">SDC9_57540</name>
</gene>